<accession>A0A2Z3GKI5</accession>
<evidence type="ECO:0000313" key="3">
    <source>
        <dbReference type="Proteomes" id="UP000245999"/>
    </source>
</evidence>
<dbReference type="AlphaFoldDB" id="A0A2Z3GKI5"/>
<dbReference type="KEGG" id="hnv:DDQ68_08635"/>
<keyword evidence="3" id="KW-1185">Reference proteome</keyword>
<evidence type="ECO:0000259" key="1">
    <source>
        <dbReference type="Pfam" id="PF13548"/>
    </source>
</evidence>
<evidence type="ECO:0000313" key="2">
    <source>
        <dbReference type="EMBL" id="AWM32841.1"/>
    </source>
</evidence>
<proteinExistence type="predicted"/>
<feature type="domain" description="DUF4126" evidence="1">
    <location>
        <begin position="15"/>
        <end position="41"/>
    </location>
</feature>
<dbReference type="RefSeq" id="WP_109655937.1">
    <property type="nucleotide sequence ID" value="NZ_CP029145.1"/>
</dbReference>
<reference evidence="3" key="1">
    <citation type="submission" date="2018-04" db="EMBL/GenBank/DDBJ databases">
        <title>Complete genome of Antarctic heterotrophic bacterium Hymenobacter nivis.</title>
        <authorList>
            <person name="Terashima M."/>
        </authorList>
    </citation>
    <scope>NUCLEOTIDE SEQUENCE [LARGE SCALE GENOMIC DNA]</scope>
    <source>
        <strain evidence="3">NBRC 111535</strain>
    </source>
</reference>
<dbReference type="Pfam" id="PF13548">
    <property type="entry name" value="DUF4126"/>
    <property type="match status" value="1"/>
</dbReference>
<sequence length="41" mass="4221">METIPFTEYIAAGTLGLGLAASSGFRVFVPLLAASVAHHFG</sequence>
<gene>
    <name evidence="2" type="ORF">DDQ68_08635</name>
</gene>
<dbReference type="InterPro" id="IPR025196">
    <property type="entry name" value="DUF4126"/>
</dbReference>
<name>A0A2Z3GKI5_9BACT</name>
<dbReference type="EMBL" id="CP029145">
    <property type="protein sequence ID" value="AWM32841.1"/>
    <property type="molecule type" value="Genomic_DNA"/>
</dbReference>
<protein>
    <recommendedName>
        <fullName evidence="1">DUF4126 domain-containing protein</fullName>
    </recommendedName>
</protein>
<dbReference type="Proteomes" id="UP000245999">
    <property type="component" value="Chromosome"/>
</dbReference>
<organism evidence="2 3">
    <name type="scientific">Hymenobacter nivis</name>
    <dbReference type="NCBI Taxonomy" id="1850093"/>
    <lineage>
        <taxon>Bacteria</taxon>
        <taxon>Pseudomonadati</taxon>
        <taxon>Bacteroidota</taxon>
        <taxon>Cytophagia</taxon>
        <taxon>Cytophagales</taxon>
        <taxon>Hymenobacteraceae</taxon>
        <taxon>Hymenobacter</taxon>
    </lineage>
</organism>